<name>A0A1E5USM6_9POAL</name>
<dbReference type="Proteomes" id="UP000095767">
    <property type="component" value="Unassembled WGS sequence"/>
</dbReference>
<accession>A0A1E5USM6</accession>
<feature type="compositionally biased region" description="Basic residues" evidence="1">
    <location>
        <begin position="41"/>
        <end position="55"/>
    </location>
</feature>
<organism evidence="2 3">
    <name type="scientific">Dichanthelium oligosanthes</name>
    <dbReference type="NCBI Taxonomy" id="888268"/>
    <lineage>
        <taxon>Eukaryota</taxon>
        <taxon>Viridiplantae</taxon>
        <taxon>Streptophyta</taxon>
        <taxon>Embryophyta</taxon>
        <taxon>Tracheophyta</taxon>
        <taxon>Spermatophyta</taxon>
        <taxon>Magnoliopsida</taxon>
        <taxon>Liliopsida</taxon>
        <taxon>Poales</taxon>
        <taxon>Poaceae</taxon>
        <taxon>PACMAD clade</taxon>
        <taxon>Panicoideae</taxon>
        <taxon>Panicodae</taxon>
        <taxon>Paniceae</taxon>
        <taxon>Dichantheliinae</taxon>
        <taxon>Dichanthelium</taxon>
    </lineage>
</organism>
<comment type="caution">
    <text evidence="2">The sequence shown here is derived from an EMBL/GenBank/DDBJ whole genome shotgun (WGS) entry which is preliminary data.</text>
</comment>
<dbReference type="AlphaFoldDB" id="A0A1E5USM6"/>
<feature type="region of interest" description="Disordered" evidence="1">
    <location>
        <begin position="1"/>
        <end position="100"/>
    </location>
</feature>
<feature type="non-terminal residue" evidence="2">
    <location>
        <position position="1"/>
    </location>
</feature>
<keyword evidence="3" id="KW-1185">Reference proteome</keyword>
<protein>
    <submittedName>
        <fullName evidence="2">Uncharacterized protein</fullName>
    </submittedName>
</protein>
<evidence type="ECO:0000256" key="1">
    <source>
        <dbReference type="SAM" id="MobiDB-lite"/>
    </source>
</evidence>
<proteinExistence type="predicted"/>
<feature type="compositionally biased region" description="Basic residues" evidence="1">
    <location>
        <begin position="1"/>
        <end position="13"/>
    </location>
</feature>
<sequence>LPLRRVRACRHGHGLPLRPMQLQHPRGMLEPPAAHDVRPAPRARTHSHPPRRQPLVRRLQGDLPRRAVHVPLARRATSTCTRGARPCLPDRSGRHGETGTGPYSFSGWAYAWHI</sequence>
<gene>
    <name evidence="2" type="ORF">BAE44_0023121</name>
</gene>
<evidence type="ECO:0000313" key="2">
    <source>
        <dbReference type="EMBL" id="OEL15860.1"/>
    </source>
</evidence>
<reference evidence="2 3" key="1">
    <citation type="submission" date="2016-09" db="EMBL/GenBank/DDBJ databases">
        <title>The draft genome of Dichanthelium oligosanthes: A C3 panicoid grass species.</title>
        <authorList>
            <person name="Studer A.J."/>
            <person name="Schnable J.C."/>
            <person name="Brutnell T.P."/>
        </authorList>
    </citation>
    <scope>NUCLEOTIDE SEQUENCE [LARGE SCALE GENOMIC DNA]</scope>
    <source>
        <strain evidence="3">cv. Kellogg 1175</strain>
        <tissue evidence="2">Leaf</tissue>
    </source>
</reference>
<evidence type="ECO:0000313" key="3">
    <source>
        <dbReference type="Proteomes" id="UP000095767"/>
    </source>
</evidence>
<dbReference type="EMBL" id="LWDX02065200">
    <property type="protein sequence ID" value="OEL15860.1"/>
    <property type="molecule type" value="Genomic_DNA"/>
</dbReference>